<dbReference type="InterPro" id="IPR045336">
    <property type="entry name" value="MmgE_PrpD_N"/>
</dbReference>
<dbReference type="PANTHER" id="PTHR16943:SF8">
    <property type="entry name" value="2-METHYLCITRATE DEHYDRATASE"/>
    <property type="match status" value="1"/>
</dbReference>
<dbReference type="RefSeq" id="WP_104527073.1">
    <property type="nucleotide sequence ID" value="NZ_POQT01000003.1"/>
</dbReference>
<dbReference type="GO" id="GO:0016829">
    <property type="term" value="F:lyase activity"/>
    <property type="evidence" value="ECO:0007669"/>
    <property type="project" value="InterPro"/>
</dbReference>
<dbReference type="Pfam" id="PF03972">
    <property type="entry name" value="MmgE_PrpD_N"/>
    <property type="match status" value="1"/>
</dbReference>
<dbReference type="Pfam" id="PF19305">
    <property type="entry name" value="MmgE_PrpD_C"/>
    <property type="match status" value="1"/>
</dbReference>
<accession>A0A4Q7YC01</accession>
<evidence type="ECO:0000259" key="3">
    <source>
        <dbReference type="Pfam" id="PF19305"/>
    </source>
</evidence>
<name>A0A4Q7YC01_9ACTN</name>
<keyword evidence="5" id="KW-1185">Reference proteome</keyword>
<evidence type="ECO:0000313" key="5">
    <source>
        <dbReference type="Proteomes" id="UP000292507"/>
    </source>
</evidence>
<dbReference type="EMBL" id="SHKV01000001">
    <property type="protein sequence ID" value="RZU34154.1"/>
    <property type="molecule type" value="Genomic_DNA"/>
</dbReference>
<dbReference type="InterPro" id="IPR042188">
    <property type="entry name" value="MmgE/PrpD_sf_2"/>
</dbReference>
<dbReference type="AlphaFoldDB" id="A0A4Q7YC01"/>
<dbReference type="InterPro" id="IPR005656">
    <property type="entry name" value="MmgE_PrpD"/>
</dbReference>
<proteinExistence type="inferred from homology"/>
<feature type="domain" description="MmgE/PrpD N-terminal" evidence="2">
    <location>
        <begin position="20"/>
        <end position="247"/>
    </location>
</feature>
<evidence type="ECO:0000313" key="4">
    <source>
        <dbReference type="EMBL" id="RZU34154.1"/>
    </source>
</evidence>
<protein>
    <submittedName>
        <fullName evidence="4">2-methylcitrate dehydratase PrpD</fullName>
    </submittedName>
</protein>
<dbReference type="InterPro" id="IPR036148">
    <property type="entry name" value="MmgE/PrpD_sf"/>
</dbReference>
<sequence length="448" mass="45829">MTATVAGPTAGLAAGLGAAARTGLPDDVRRETVRSLLNVVGTSVGAAGTPEVDLLVRHAQAHGAAGSCPVPGRRETLEASQAALVTGFAAHLDDFDDTHLATVVHPGAAVLAAALPFVAQGEVAPLRLLDALALGIEAQLRVALAMTPSHYDQGWHVTGTVGPLGAAVTAGLLRGLDDQQLTHAIAIASSTSLGHRQGFGTMVKPFHPGKAAANGLLAAALAGRGSTGAPAALEGPRGYFRGMAPSVDLDRVTAGLGSTWDLLDNTYKPYPCGIVSHPAIEAAERLSARLAGTAPVAVRVRCHPLVVELTGNPDPRTGLEARFSTVHGVAVALADGRAGLAQYEDGRVVAEDVTALRGLVTLVPDDAVARDEAVVEVETADGQLVEHVEHARGSLARPLTDAELDDKVAVLVERTLPGRGADVVAAVRSLPERSDTAFLIPALTPETT</sequence>
<evidence type="ECO:0000259" key="2">
    <source>
        <dbReference type="Pfam" id="PF03972"/>
    </source>
</evidence>
<evidence type="ECO:0000256" key="1">
    <source>
        <dbReference type="ARBA" id="ARBA00006174"/>
    </source>
</evidence>
<dbReference type="Proteomes" id="UP000292507">
    <property type="component" value="Unassembled WGS sequence"/>
</dbReference>
<dbReference type="PANTHER" id="PTHR16943">
    <property type="entry name" value="2-METHYLCITRATE DEHYDRATASE-RELATED"/>
    <property type="match status" value="1"/>
</dbReference>
<comment type="caution">
    <text evidence="4">The sequence shown here is derived from an EMBL/GenBank/DDBJ whole genome shotgun (WGS) entry which is preliminary data.</text>
</comment>
<dbReference type="SUPFAM" id="SSF103378">
    <property type="entry name" value="2-methylcitrate dehydratase PrpD"/>
    <property type="match status" value="1"/>
</dbReference>
<comment type="similarity">
    <text evidence="1">Belongs to the PrpD family.</text>
</comment>
<dbReference type="Gene3D" id="1.10.4100.10">
    <property type="entry name" value="2-methylcitrate dehydratase PrpD"/>
    <property type="match status" value="1"/>
</dbReference>
<reference evidence="4 5" key="1">
    <citation type="submission" date="2019-02" db="EMBL/GenBank/DDBJ databases">
        <title>Sequencing the genomes of 1000 actinobacteria strains.</title>
        <authorList>
            <person name="Klenk H.-P."/>
        </authorList>
    </citation>
    <scope>NUCLEOTIDE SEQUENCE [LARGE SCALE GENOMIC DNA]</scope>
    <source>
        <strain evidence="4 5">DSM 44509</strain>
    </source>
</reference>
<organism evidence="4 5">
    <name type="scientific">Blastococcus saxobsidens</name>
    <dbReference type="NCBI Taxonomy" id="138336"/>
    <lineage>
        <taxon>Bacteria</taxon>
        <taxon>Bacillati</taxon>
        <taxon>Actinomycetota</taxon>
        <taxon>Actinomycetes</taxon>
        <taxon>Geodermatophilales</taxon>
        <taxon>Geodermatophilaceae</taxon>
        <taxon>Blastococcus</taxon>
    </lineage>
</organism>
<dbReference type="Gene3D" id="3.30.1330.120">
    <property type="entry name" value="2-methylcitrate dehydratase PrpD"/>
    <property type="match status" value="1"/>
</dbReference>
<dbReference type="OrthoDB" id="9797528at2"/>
<feature type="domain" description="MmgE/PrpD C-terminal" evidence="3">
    <location>
        <begin position="270"/>
        <end position="418"/>
    </location>
</feature>
<dbReference type="InterPro" id="IPR042183">
    <property type="entry name" value="MmgE/PrpD_sf_1"/>
</dbReference>
<dbReference type="InterPro" id="IPR045337">
    <property type="entry name" value="MmgE_PrpD_C"/>
</dbReference>
<gene>
    <name evidence="4" type="ORF">BKA19_3912</name>
</gene>